<dbReference type="InterPro" id="IPR020846">
    <property type="entry name" value="MFS_dom"/>
</dbReference>
<organism evidence="9">
    <name type="scientific">Hemiselmis andersenii</name>
    <name type="common">Cryptophyte alga</name>
    <dbReference type="NCBI Taxonomy" id="464988"/>
    <lineage>
        <taxon>Eukaryota</taxon>
        <taxon>Cryptophyceae</taxon>
        <taxon>Cryptomonadales</taxon>
        <taxon>Hemiselmidaceae</taxon>
        <taxon>Hemiselmis</taxon>
    </lineage>
</organism>
<keyword evidence="3 6" id="KW-0812">Transmembrane</keyword>
<feature type="transmembrane region" description="Helical" evidence="6">
    <location>
        <begin position="361"/>
        <end position="379"/>
    </location>
</feature>
<keyword evidence="2" id="KW-0813">Transport</keyword>
<feature type="transmembrane region" description="Helical" evidence="6">
    <location>
        <begin position="184"/>
        <end position="205"/>
    </location>
</feature>
<dbReference type="PROSITE" id="PS50850">
    <property type="entry name" value="MFS"/>
    <property type="match status" value="1"/>
</dbReference>
<evidence type="ECO:0000313" key="9">
    <source>
        <dbReference type="EMBL" id="CAD8742686.1"/>
    </source>
</evidence>
<evidence type="ECO:0000256" key="1">
    <source>
        <dbReference type="ARBA" id="ARBA00004141"/>
    </source>
</evidence>
<name>A0A7S0TRX5_HEMAN</name>
<feature type="transmembrane region" description="Helical" evidence="6">
    <location>
        <begin position="459"/>
        <end position="479"/>
    </location>
</feature>
<dbReference type="EMBL" id="HBFK01015003">
    <property type="protein sequence ID" value="CAD8742686.1"/>
    <property type="molecule type" value="Transcribed_RNA"/>
</dbReference>
<keyword evidence="7" id="KW-0732">Signal</keyword>
<feature type="transmembrane region" description="Helical" evidence="6">
    <location>
        <begin position="125"/>
        <end position="145"/>
    </location>
</feature>
<reference evidence="9" key="1">
    <citation type="submission" date="2021-01" db="EMBL/GenBank/DDBJ databases">
        <authorList>
            <person name="Corre E."/>
            <person name="Pelletier E."/>
            <person name="Niang G."/>
            <person name="Scheremetjew M."/>
            <person name="Finn R."/>
            <person name="Kale V."/>
            <person name="Holt S."/>
            <person name="Cochrane G."/>
            <person name="Meng A."/>
            <person name="Brown T."/>
            <person name="Cohen L."/>
        </authorList>
    </citation>
    <scope>NUCLEOTIDE SEQUENCE</scope>
    <source>
        <strain evidence="9">CCMP441</strain>
    </source>
</reference>
<evidence type="ECO:0000256" key="6">
    <source>
        <dbReference type="SAM" id="Phobius"/>
    </source>
</evidence>
<evidence type="ECO:0000256" key="7">
    <source>
        <dbReference type="SAM" id="SignalP"/>
    </source>
</evidence>
<feature type="transmembrane region" description="Helical" evidence="6">
    <location>
        <begin position="336"/>
        <end position="354"/>
    </location>
</feature>
<dbReference type="PRINTS" id="PR01035">
    <property type="entry name" value="TCRTETA"/>
</dbReference>
<evidence type="ECO:0000256" key="2">
    <source>
        <dbReference type="ARBA" id="ARBA00022448"/>
    </source>
</evidence>
<dbReference type="AlphaFoldDB" id="A0A7S0TRX5"/>
<dbReference type="PANTHER" id="PTHR23504:SF15">
    <property type="entry name" value="MAJOR FACILITATOR SUPERFAMILY (MFS) PROFILE DOMAIN-CONTAINING PROTEIN"/>
    <property type="match status" value="1"/>
</dbReference>
<feature type="transmembrane region" description="Helical" evidence="6">
    <location>
        <begin position="84"/>
        <end position="105"/>
    </location>
</feature>
<feature type="transmembrane region" description="Helical" evidence="6">
    <location>
        <begin position="157"/>
        <end position="178"/>
    </location>
</feature>
<feature type="transmembrane region" description="Helical" evidence="6">
    <location>
        <begin position="248"/>
        <end position="267"/>
    </location>
</feature>
<comment type="subcellular location">
    <subcellularLocation>
        <location evidence="1">Membrane</location>
        <topology evidence="1">Multi-pass membrane protein</topology>
    </subcellularLocation>
</comment>
<feature type="signal peptide" evidence="7">
    <location>
        <begin position="1"/>
        <end position="18"/>
    </location>
</feature>
<evidence type="ECO:0000259" key="8">
    <source>
        <dbReference type="PROSITE" id="PS50850"/>
    </source>
</evidence>
<dbReference type="SUPFAM" id="SSF103473">
    <property type="entry name" value="MFS general substrate transporter"/>
    <property type="match status" value="1"/>
</dbReference>
<feature type="transmembrane region" description="Helical" evidence="6">
    <location>
        <begin position="429"/>
        <end position="447"/>
    </location>
</feature>
<proteinExistence type="predicted"/>
<feature type="chain" id="PRO_5030615427" description="Major facilitator superfamily (MFS) profile domain-containing protein" evidence="7">
    <location>
        <begin position="19"/>
        <end position="504"/>
    </location>
</feature>
<dbReference type="InterPro" id="IPR011701">
    <property type="entry name" value="MFS"/>
</dbReference>
<protein>
    <recommendedName>
        <fullName evidence="8">Major facilitator superfamily (MFS) profile domain-containing protein</fullName>
    </recommendedName>
</protein>
<feature type="transmembrane region" description="Helical" evidence="6">
    <location>
        <begin position="385"/>
        <end position="408"/>
    </location>
</feature>
<dbReference type="GO" id="GO:0016020">
    <property type="term" value="C:membrane"/>
    <property type="evidence" value="ECO:0007669"/>
    <property type="project" value="UniProtKB-SubCell"/>
</dbReference>
<evidence type="ECO:0000256" key="4">
    <source>
        <dbReference type="ARBA" id="ARBA00022989"/>
    </source>
</evidence>
<evidence type="ECO:0000256" key="5">
    <source>
        <dbReference type="ARBA" id="ARBA00023136"/>
    </source>
</evidence>
<sequence>MRNFVALILLYHAHHASTLPSPSSSPSFRITRPGAMQAGRVGAWEMRRAADRELAAGGRLLECNALRGGGKAVKKAGERKAKGFVGVTIIAMLYFMSVALAIPSMPKLVNNILTGAGRVTSSSQMVLAALLATDGFFTFLTNNFWGTLSDRYGRKPFLTMSALGIAVGAALVAVGAHMGRVWPMFLGASIDGCTSCMFGLGQAYVSDVSHPKELAGNIGVFLGIAAGVSFMIGIPISAVLTSKVSPQAPFIASAVIGFVNSLLVFLIPESNPEDDRREVDLANANPWGALRMLHEDPLMFGVAVTYFLLWFAHTGLQVTWMNFFDAQHGWPASKSGMVLSVFGIGVSIMPKLILKFLSLPMAIELTLFIYTLAMVGLGLVRGSDIAVYTILFFACTGSTSLPSTLSLLTNQARHNERGAMQGATETIKTMCTIFAGPLMSAVFAYWISTSRMNPQPGNVFLFSSSILFLSFLNFHFTWAKHSKLDKTHSEDEPASKRAWWHLAE</sequence>
<accession>A0A7S0TRX5</accession>
<evidence type="ECO:0000256" key="3">
    <source>
        <dbReference type="ARBA" id="ARBA00022692"/>
    </source>
</evidence>
<dbReference type="InterPro" id="IPR001958">
    <property type="entry name" value="Tet-R_TetA/multi-R_MdtG-like"/>
</dbReference>
<dbReference type="Pfam" id="PF07690">
    <property type="entry name" value="MFS_1"/>
    <property type="match status" value="1"/>
</dbReference>
<gene>
    <name evidence="9" type="ORF">HAND1043_LOCUS9180</name>
</gene>
<dbReference type="GO" id="GO:0022857">
    <property type="term" value="F:transmembrane transporter activity"/>
    <property type="evidence" value="ECO:0007669"/>
    <property type="project" value="InterPro"/>
</dbReference>
<dbReference type="Gene3D" id="1.20.1250.20">
    <property type="entry name" value="MFS general substrate transporter like domains"/>
    <property type="match status" value="1"/>
</dbReference>
<feature type="transmembrane region" description="Helical" evidence="6">
    <location>
        <begin position="217"/>
        <end position="236"/>
    </location>
</feature>
<keyword evidence="5 6" id="KW-0472">Membrane</keyword>
<feature type="transmembrane region" description="Helical" evidence="6">
    <location>
        <begin position="298"/>
        <end position="316"/>
    </location>
</feature>
<dbReference type="InterPro" id="IPR036259">
    <property type="entry name" value="MFS_trans_sf"/>
</dbReference>
<feature type="domain" description="Major facilitator superfamily (MFS) profile" evidence="8">
    <location>
        <begin position="83"/>
        <end position="482"/>
    </location>
</feature>
<dbReference type="PANTHER" id="PTHR23504">
    <property type="entry name" value="MAJOR FACILITATOR SUPERFAMILY DOMAIN-CONTAINING PROTEIN 10"/>
    <property type="match status" value="1"/>
</dbReference>
<keyword evidence="4 6" id="KW-1133">Transmembrane helix</keyword>